<dbReference type="InterPro" id="IPR046947">
    <property type="entry name" value="LytR-like"/>
</dbReference>
<gene>
    <name evidence="2" type="ORF">DHW31_00680</name>
</gene>
<dbReference type="AlphaFoldDB" id="A0A3D2SEH1"/>
<dbReference type="SMART" id="SM00850">
    <property type="entry name" value="LytTR"/>
    <property type="match status" value="1"/>
</dbReference>
<sequence length="160" mass="19121">MENTNQELVIILPEGMEDVPIRIIRDERTEELEIRIMTVPRFDRNSLYSGKRHVLVWHQNEYEHLSLDEIMWIEASSSYCHIHATKDRRFTLSYPLLRIEERLPKEQFIRIQRSYLVNINHVKGMVGNSLIVGKQILKIGDEYKKRVLDEFIFLGVRKKD</sequence>
<evidence type="ECO:0000259" key="1">
    <source>
        <dbReference type="PROSITE" id="PS50930"/>
    </source>
</evidence>
<dbReference type="GO" id="GO:0003677">
    <property type="term" value="F:DNA binding"/>
    <property type="evidence" value="ECO:0007669"/>
    <property type="project" value="InterPro"/>
</dbReference>
<dbReference type="Proteomes" id="UP000263098">
    <property type="component" value="Unassembled WGS sequence"/>
</dbReference>
<evidence type="ECO:0000313" key="2">
    <source>
        <dbReference type="EMBL" id="HCK23296.1"/>
    </source>
</evidence>
<feature type="domain" description="HTH LytTR-type" evidence="1">
    <location>
        <begin position="65"/>
        <end position="123"/>
    </location>
</feature>
<dbReference type="GO" id="GO:0000156">
    <property type="term" value="F:phosphorelay response regulator activity"/>
    <property type="evidence" value="ECO:0007669"/>
    <property type="project" value="InterPro"/>
</dbReference>
<dbReference type="Gene3D" id="2.40.50.1020">
    <property type="entry name" value="LytTr DNA-binding domain"/>
    <property type="match status" value="1"/>
</dbReference>
<proteinExistence type="predicted"/>
<protein>
    <recommendedName>
        <fullName evidence="1">HTH LytTR-type domain-containing protein</fullName>
    </recommendedName>
</protein>
<reference evidence="2 3" key="1">
    <citation type="journal article" date="2018" name="Nat. Biotechnol.">
        <title>A standardized bacterial taxonomy based on genome phylogeny substantially revises the tree of life.</title>
        <authorList>
            <person name="Parks D.H."/>
            <person name="Chuvochina M."/>
            <person name="Waite D.W."/>
            <person name="Rinke C."/>
            <person name="Skarshewski A."/>
            <person name="Chaumeil P.A."/>
            <person name="Hugenholtz P."/>
        </authorList>
    </citation>
    <scope>NUCLEOTIDE SEQUENCE [LARGE SCALE GENOMIC DNA]</scope>
    <source>
        <strain evidence="2">UBA9667</strain>
    </source>
</reference>
<name>A0A3D2SEH1_9BACE</name>
<organism evidence="2 3">
    <name type="scientific">Bacteroides graminisolvens</name>
    <dbReference type="NCBI Taxonomy" id="477666"/>
    <lineage>
        <taxon>Bacteria</taxon>
        <taxon>Pseudomonadati</taxon>
        <taxon>Bacteroidota</taxon>
        <taxon>Bacteroidia</taxon>
        <taxon>Bacteroidales</taxon>
        <taxon>Bacteroidaceae</taxon>
        <taxon>Bacteroides</taxon>
    </lineage>
</organism>
<dbReference type="Pfam" id="PF04397">
    <property type="entry name" value="LytTR"/>
    <property type="match status" value="1"/>
</dbReference>
<accession>A0A3D2SEH1</accession>
<evidence type="ECO:0000313" key="3">
    <source>
        <dbReference type="Proteomes" id="UP000263098"/>
    </source>
</evidence>
<dbReference type="EMBL" id="DPVG01000019">
    <property type="protein sequence ID" value="HCK23296.1"/>
    <property type="molecule type" value="Genomic_DNA"/>
</dbReference>
<dbReference type="PANTHER" id="PTHR37299">
    <property type="entry name" value="TRANSCRIPTIONAL REGULATOR-RELATED"/>
    <property type="match status" value="1"/>
</dbReference>
<comment type="caution">
    <text evidence="2">The sequence shown here is derived from an EMBL/GenBank/DDBJ whole genome shotgun (WGS) entry which is preliminary data.</text>
</comment>
<dbReference type="InterPro" id="IPR007492">
    <property type="entry name" value="LytTR_DNA-bd_dom"/>
</dbReference>
<dbReference type="PANTHER" id="PTHR37299:SF1">
    <property type="entry name" value="STAGE 0 SPORULATION PROTEIN A HOMOLOG"/>
    <property type="match status" value="1"/>
</dbReference>
<dbReference type="PROSITE" id="PS50930">
    <property type="entry name" value="HTH_LYTTR"/>
    <property type="match status" value="1"/>
</dbReference>